<feature type="region of interest" description="Disordered" evidence="1">
    <location>
        <begin position="317"/>
        <end position="350"/>
    </location>
</feature>
<feature type="compositionally biased region" description="Low complexity" evidence="1">
    <location>
        <begin position="319"/>
        <end position="332"/>
    </location>
</feature>
<evidence type="ECO:0000313" key="4">
    <source>
        <dbReference type="RefSeq" id="XP_034105514.1"/>
    </source>
</evidence>
<dbReference type="Proteomes" id="UP000515160">
    <property type="component" value="Chromosome 3"/>
</dbReference>
<name>A0A6P8WTP1_DROAB</name>
<feature type="compositionally biased region" description="Basic and acidic residues" evidence="1">
    <location>
        <begin position="53"/>
        <end position="163"/>
    </location>
</feature>
<gene>
    <name evidence="4" type="primary">LOC117568785</name>
</gene>
<evidence type="ECO:0000256" key="1">
    <source>
        <dbReference type="SAM" id="MobiDB-lite"/>
    </source>
</evidence>
<feature type="compositionally biased region" description="Polar residues" evidence="1">
    <location>
        <begin position="532"/>
        <end position="545"/>
    </location>
</feature>
<feature type="region of interest" description="Disordered" evidence="1">
    <location>
        <begin position="522"/>
        <end position="551"/>
    </location>
</feature>
<organism evidence="3 4">
    <name type="scientific">Drosophila albomicans</name>
    <name type="common">Fruit fly</name>
    <dbReference type="NCBI Taxonomy" id="7291"/>
    <lineage>
        <taxon>Eukaryota</taxon>
        <taxon>Metazoa</taxon>
        <taxon>Ecdysozoa</taxon>
        <taxon>Arthropoda</taxon>
        <taxon>Hexapoda</taxon>
        <taxon>Insecta</taxon>
        <taxon>Pterygota</taxon>
        <taxon>Neoptera</taxon>
        <taxon>Endopterygota</taxon>
        <taxon>Diptera</taxon>
        <taxon>Brachycera</taxon>
        <taxon>Muscomorpha</taxon>
        <taxon>Ephydroidea</taxon>
        <taxon>Drosophilidae</taxon>
        <taxon>Drosophila</taxon>
    </lineage>
</organism>
<dbReference type="GeneID" id="117568785"/>
<feature type="region of interest" description="Disordered" evidence="1">
    <location>
        <begin position="53"/>
        <end position="251"/>
    </location>
</feature>
<feature type="compositionally biased region" description="Basic and acidic residues" evidence="1">
    <location>
        <begin position="173"/>
        <end position="201"/>
    </location>
</feature>
<evidence type="ECO:0000256" key="2">
    <source>
        <dbReference type="SAM" id="SignalP"/>
    </source>
</evidence>
<accession>A0A6P8WTP1</accession>
<feature type="chain" id="PRO_5027842555" evidence="2">
    <location>
        <begin position="18"/>
        <end position="551"/>
    </location>
</feature>
<keyword evidence="2" id="KW-0732">Signal</keyword>
<feature type="compositionally biased region" description="Polar residues" evidence="1">
    <location>
        <begin position="219"/>
        <end position="235"/>
    </location>
</feature>
<dbReference type="OrthoDB" id="8064819at2759"/>
<dbReference type="CTD" id="38432"/>
<dbReference type="PROSITE" id="PS51257">
    <property type="entry name" value="PROKAR_LIPOPROTEIN"/>
    <property type="match status" value="1"/>
</dbReference>
<sequence length="551" mass="59005">MKPVALVLLCLAVACQGRVLLPKEPLDSIPVTIVSESEPQALPLVKEQTAEEPLKVEEVKPAARLETQEEVQTELKEEVKPAEEQAKPELKEAAKPEEAKPELKEAAKPEEAKPELKEEIKSELPAEEKPLIKEEAQPELKEEAKPELKKEAREEVAEIKAEEQPEQQLKSEQPSEIKAEVQTEAKPETQPELKTELKPEQTETQPEAQPEAQPQVQPDSQLKSQPEAQPETQPEVQPAAPVETESSPILKALANSADDVVVAPEVVVDPAEVNVDGVQPHVRQATQATPTQSSTQQNFVQQLIQNSPIGQFLSQFNNGQQQQQQQQQGVQQDNAEQPATPAPTIPGFLNPSVAITSAQNAVQNAAQSVVNTTTQAFQGIQQFANNLGTQFQNTLSGLTGQQQQNAQPTTARPPGPIQSFVNNVFGGNNNATAASPAQQQQQGPLQGIINFLGGNRPTSAPAAAAPAAAAPAQTPGVDDKIEAASDQQASIAENEVRTSAEAIDDSFEEAVPSNEVITVNDDVSSAGDDAVPNNSVDSEQQNTFVDSAVAL</sequence>
<dbReference type="AlphaFoldDB" id="A0A6P8WTP1"/>
<protein>
    <submittedName>
        <fullName evidence="4">20-hydroxyecdysone protein</fullName>
    </submittedName>
</protein>
<evidence type="ECO:0000313" key="3">
    <source>
        <dbReference type="Proteomes" id="UP000515160"/>
    </source>
</evidence>
<feature type="signal peptide" evidence="2">
    <location>
        <begin position="1"/>
        <end position="17"/>
    </location>
</feature>
<proteinExistence type="predicted"/>
<dbReference type="RefSeq" id="XP_034105514.1">
    <property type="nucleotide sequence ID" value="XM_034249623.2"/>
</dbReference>
<feature type="compositionally biased region" description="Low complexity" evidence="1">
    <location>
        <begin position="202"/>
        <end position="218"/>
    </location>
</feature>
<keyword evidence="3" id="KW-1185">Reference proteome</keyword>
<reference evidence="4" key="1">
    <citation type="submission" date="2025-08" db="UniProtKB">
        <authorList>
            <consortium name="RefSeq"/>
        </authorList>
    </citation>
    <scope>IDENTIFICATION</scope>
    <source>
        <strain evidence="4">15112-1751.03</strain>
        <tissue evidence="4">Whole Adult</tissue>
    </source>
</reference>